<evidence type="ECO:0000259" key="3">
    <source>
        <dbReference type="Pfam" id="PF12690"/>
    </source>
</evidence>
<evidence type="ECO:0000256" key="1">
    <source>
        <dbReference type="SAM" id="MobiDB-lite"/>
    </source>
</evidence>
<evidence type="ECO:0000313" key="4">
    <source>
        <dbReference type="EMBL" id="MRI65072.1"/>
    </source>
</evidence>
<dbReference type="RefSeq" id="WP_153833948.1">
    <property type="nucleotide sequence ID" value="NZ_JBHUMW010000072.1"/>
</dbReference>
<reference evidence="4 5" key="1">
    <citation type="submission" date="2019-10" db="EMBL/GenBank/DDBJ databases">
        <title>Gracilibacillus salitolerans sp. nov., a moderate halophile isolated from a saline soil in northwest China.</title>
        <authorList>
            <person name="Gan L."/>
        </authorList>
    </citation>
    <scope>NUCLEOTIDE SEQUENCE [LARGE SCALE GENOMIC DNA]</scope>
    <source>
        <strain evidence="4 5">TP2-8</strain>
    </source>
</reference>
<dbReference type="InterPro" id="IPR020481">
    <property type="entry name" value="Intracell_prot_inh_BsuPI"/>
</dbReference>
<evidence type="ECO:0000313" key="5">
    <source>
        <dbReference type="Proteomes" id="UP000435187"/>
    </source>
</evidence>
<dbReference type="Proteomes" id="UP000435187">
    <property type="component" value="Unassembled WGS sequence"/>
</dbReference>
<name>A0A6N7QV95_9BACI</name>
<feature type="compositionally biased region" description="Acidic residues" evidence="1">
    <location>
        <begin position="25"/>
        <end position="55"/>
    </location>
</feature>
<accession>A0A6N7QV95</accession>
<feature type="region of interest" description="Disordered" evidence="1">
    <location>
        <begin position="25"/>
        <end position="58"/>
    </location>
</feature>
<gene>
    <name evidence="4" type="ORF">GH885_01760</name>
</gene>
<dbReference type="EMBL" id="WJEE01000002">
    <property type="protein sequence ID" value="MRI65072.1"/>
    <property type="molecule type" value="Genomic_DNA"/>
</dbReference>
<dbReference type="Pfam" id="PF12690">
    <property type="entry name" value="BsuPI"/>
    <property type="match status" value="1"/>
</dbReference>
<protein>
    <recommendedName>
        <fullName evidence="3">Intracellular proteinase inhibitor BsuPI domain-containing protein</fullName>
    </recommendedName>
</protein>
<evidence type="ECO:0000256" key="2">
    <source>
        <dbReference type="SAM" id="SignalP"/>
    </source>
</evidence>
<dbReference type="PROSITE" id="PS51257">
    <property type="entry name" value="PROKAR_LIPOPROTEIN"/>
    <property type="match status" value="1"/>
</dbReference>
<keyword evidence="5" id="KW-1185">Reference proteome</keyword>
<organism evidence="4 5">
    <name type="scientific">Gracilibacillus thailandensis</name>
    <dbReference type="NCBI Taxonomy" id="563735"/>
    <lineage>
        <taxon>Bacteria</taxon>
        <taxon>Bacillati</taxon>
        <taxon>Bacillota</taxon>
        <taxon>Bacilli</taxon>
        <taxon>Bacillales</taxon>
        <taxon>Bacillaceae</taxon>
        <taxon>Gracilibacillus</taxon>
    </lineage>
</organism>
<proteinExistence type="predicted"/>
<dbReference type="InterPro" id="IPR038144">
    <property type="entry name" value="IPI"/>
</dbReference>
<dbReference type="Gene3D" id="2.60.40.2360">
    <property type="entry name" value="Intracellular proteinase inhibitor BsuPI"/>
    <property type="match status" value="1"/>
</dbReference>
<dbReference type="AlphaFoldDB" id="A0A6N7QV95"/>
<keyword evidence="2" id="KW-0732">Signal</keyword>
<feature type="chain" id="PRO_5026701900" description="Intracellular proteinase inhibitor BsuPI domain-containing protein" evidence="2">
    <location>
        <begin position="25"/>
        <end position="286"/>
    </location>
</feature>
<feature type="domain" description="Intracellular proteinase inhibitor BsuPI" evidence="3">
    <location>
        <begin position="67"/>
        <end position="163"/>
    </location>
</feature>
<comment type="caution">
    <text evidence="4">The sequence shown here is derived from an EMBL/GenBank/DDBJ whole genome shotgun (WGS) entry which is preliminary data.</text>
</comment>
<sequence length="286" mass="32288">MKKYFSLISIILMLLLMACGSSDVEETETDDSVPVDNSTEESPEPENANEEETQSETEALSAIMENLDLKVAAEQQGTTINFKLQLINKNEEAVDLMFTSGQQFEIKLFQEDEVFYQYSEGKMFTEALVEESLAPGEFKNWAESWDMIEHLEPGEYEVEMTLLPAEINGQQVEGEPLKQTITITIEDPAADEDSPFRSVDVEGENGEYTVTGEVDTSVGVTYYEVEDGHNYLVEQTEIPVEGDGWQEFEIKISIDEDMLPQNGAVVMLLYTEDRSEQRPVQLEVMP</sequence>
<feature type="signal peptide" evidence="2">
    <location>
        <begin position="1"/>
        <end position="24"/>
    </location>
</feature>